<dbReference type="Pfam" id="PF08241">
    <property type="entry name" value="Methyltransf_11"/>
    <property type="match status" value="1"/>
</dbReference>
<dbReference type="PANTHER" id="PTHR43591">
    <property type="entry name" value="METHYLTRANSFERASE"/>
    <property type="match status" value="1"/>
</dbReference>
<dbReference type="CDD" id="cd02440">
    <property type="entry name" value="AdoMet_MTases"/>
    <property type="match status" value="1"/>
</dbReference>
<gene>
    <name evidence="2" type="ORF">FHE74_01995</name>
</gene>
<dbReference type="GO" id="GO:0032259">
    <property type="term" value="P:methylation"/>
    <property type="evidence" value="ECO:0007669"/>
    <property type="project" value="UniProtKB-KW"/>
</dbReference>
<accession>A0A5C4U5Z2</accession>
<protein>
    <submittedName>
        <fullName evidence="2">Class I SAM-dependent methyltransferase</fullName>
    </submittedName>
</protein>
<proteinExistence type="predicted"/>
<organism evidence="2 3">
    <name type="scientific">Corynebacterium tapiri</name>
    <dbReference type="NCBI Taxonomy" id="1448266"/>
    <lineage>
        <taxon>Bacteria</taxon>
        <taxon>Bacillati</taxon>
        <taxon>Actinomycetota</taxon>
        <taxon>Actinomycetes</taxon>
        <taxon>Mycobacteriales</taxon>
        <taxon>Corynebacteriaceae</taxon>
        <taxon>Corynebacterium</taxon>
    </lineage>
</organism>
<reference evidence="2 3" key="1">
    <citation type="submission" date="2019-06" db="EMBL/GenBank/DDBJ databases">
        <authorList>
            <person name="Li J."/>
        </authorList>
    </citation>
    <scope>NUCLEOTIDE SEQUENCE [LARGE SCALE GENOMIC DNA]</scope>
    <source>
        <strain evidence="2 3">LMG 28165</strain>
    </source>
</reference>
<name>A0A5C4U5Z2_9CORY</name>
<dbReference type="OrthoDB" id="5566900at2"/>
<dbReference type="PANTHER" id="PTHR43591:SF24">
    <property type="entry name" value="2-METHOXY-6-POLYPRENYL-1,4-BENZOQUINOL METHYLASE, MITOCHONDRIAL"/>
    <property type="match status" value="1"/>
</dbReference>
<keyword evidence="2" id="KW-0808">Transferase</keyword>
<dbReference type="AlphaFoldDB" id="A0A5C4U5Z2"/>
<keyword evidence="3" id="KW-1185">Reference proteome</keyword>
<evidence type="ECO:0000259" key="1">
    <source>
        <dbReference type="Pfam" id="PF08241"/>
    </source>
</evidence>
<sequence>MYPTDPDQESISLAGRQHWDSDAQRYQEAHANYLADFHWCPERVREADVHLLGDVRGARVLEVGCGTAPCSQWVANQGAQLAVGVDISREMLRGAESGPVLAQADCLHLPFADSSFDIAFSVFGGLPFVRDVDAALQEIHRVIGPDAPFVFSVNHPMRWVFPDDPGPHGLVASLSYFDREYIERDADGAITYAEFHRTFADWIAVLTRTGFRVEKVIEPEWPDGLEENFGQWSPLRGRIFPGSIIWSTRTF</sequence>
<dbReference type="RefSeq" id="WP_139464745.1">
    <property type="nucleotide sequence ID" value="NZ_VDHJ01000002.1"/>
</dbReference>
<keyword evidence="2" id="KW-0489">Methyltransferase</keyword>
<dbReference type="Gene3D" id="3.40.50.150">
    <property type="entry name" value="Vaccinia Virus protein VP39"/>
    <property type="match status" value="1"/>
</dbReference>
<dbReference type="GO" id="GO:0008757">
    <property type="term" value="F:S-adenosylmethionine-dependent methyltransferase activity"/>
    <property type="evidence" value="ECO:0007669"/>
    <property type="project" value="InterPro"/>
</dbReference>
<comment type="caution">
    <text evidence="2">The sequence shown here is derived from an EMBL/GenBank/DDBJ whole genome shotgun (WGS) entry which is preliminary data.</text>
</comment>
<evidence type="ECO:0000313" key="2">
    <source>
        <dbReference type="EMBL" id="TNL99829.1"/>
    </source>
</evidence>
<feature type="domain" description="Methyltransferase type 11" evidence="1">
    <location>
        <begin position="61"/>
        <end position="150"/>
    </location>
</feature>
<dbReference type="EMBL" id="VDHJ01000002">
    <property type="protein sequence ID" value="TNL99829.1"/>
    <property type="molecule type" value="Genomic_DNA"/>
</dbReference>
<dbReference type="Proteomes" id="UP000312032">
    <property type="component" value="Unassembled WGS sequence"/>
</dbReference>
<evidence type="ECO:0000313" key="3">
    <source>
        <dbReference type="Proteomes" id="UP000312032"/>
    </source>
</evidence>
<dbReference type="InterPro" id="IPR029063">
    <property type="entry name" value="SAM-dependent_MTases_sf"/>
</dbReference>
<dbReference type="SUPFAM" id="SSF53335">
    <property type="entry name" value="S-adenosyl-L-methionine-dependent methyltransferases"/>
    <property type="match status" value="1"/>
</dbReference>
<dbReference type="InterPro" id="IPR013216">
    <property type="entry name" value="Methyltransf_11"/>
</dbReference>